<sequence length="103" mass="11014">GGRRGGHGDRLRREAAAAVAGRRGARAPWAGSPPPASRGLAYVSSLVRFCFSCLCLRWGQSGAMAPRGSLFLQELRSSVADCELGETGEGKNLLRRLMGVIEW</sequence>
<protein>
    <submittedName>
        <fullName evidence="1">Uncharacterized protein</fullName>
    </submittedName>
</protein>
<dbReference type="AlphaFoldDB" id="J3LKK0"/>
<keyword evidence="2" id="KW-1185">Reference proteome</keyword>
<dbReference type="EnsemblPlants" id="OB03G15760.1">
    <property type="protein sequence ID" value="OB03G15760.1"/>
    <property type="gene ID" value="OB03G15760"/>
</dbReference>
<accession>J3LKK0</accession>
<reference evidence="1" key="1">
    <citation type="journal article" date="2013" name="Nat. Commun.">
        <title>Whole-genome sequencing of Oryza brachyantha reveals mechanisms underlying Oryza genome evolution.</title>
        <authorList>
            <person name="Chen J."/>
            <person name="Huang Q."/>
            <person name="Gao D."/>
            <person name="Wang J."/>
            <person name="Lang Y."/>
            <person name="Liu T."/>
            <person name="Li B."/>
            <person name="Bai Z."/>
            <person name="Luis Goicoechea J."/>
            <person name="Liang C."/>
            <person name="Chen C."/>
            <person name="Zhang W."/>
            <person name="Sun S."/>
            <person name="Liao Y."/>
            <person name="Zhang X."/>
            <person name="Yang L."/>
            <person name="Song C."/>
            <person name="Wang M."/>
            <person name="Shi J."/>
            <person name="Liu G."/>
            <person name="Liu J."/>
            <person name="Zhou H."/>
            <person name="Zhou W."/>
            <person name="Yu Q."/>
            <person name="An N."/>
            <person name="Chen Y."/>
            <person name="Cai Q."/>
            <person name="Wang B."/>
            <person name="Liu B."/>
            <person name="Min J."/>
            <person name="Huang Y."/>
            <person name="Wu H."/>
            <person name="Li Z."/>
            <person name="Zhang Y."/>
            <person name="Yin Y."/>
            <person name="Song W."/>
            <person name="Jiang J."/>
            <person name="Jackson S.A."/>
            <person name="Wing R.A."/>
            <person name="Wang J."/>
            <person name="Chen M."/>
        </authorList>
    </citation>
    <scope>NUCLEOTIDE SEQUENCE [LARGE SCALE GENOMIC DNA]</scope>
    <source>
        <strain evidence="1">cv. IRGC 101232</strain>
    </source>
</reference>
<dbReference type="HOGENOM" id="CLU_2270663_0_0_1"/>
<dbReference type="Proteomes" id="UP000006038">
    <property type="component" value="Chromosome 3"/>
</dbReference>
<proteinExistence type="predicted"/>
<evidence type="ECO:0000313" key="1">
    <source>
        <dbReference type="EnsemblPlants" id="OB03G15760.1"/>
    </source>
</evidence>
<organism evidence="1">
    <name type="scientific">Oryza brachyantha</name>
    <name type="common">malo sina</name>
    <dbReference type="NCBI Taxonomy" id="4533"/>
    <lineage>
        <taxon>Eukaryota</taxon>
        <taxon>Viridiplantae</taxon>
        <taxon>Streptophyta</taxon>
        <taxon>Embryophyta</taxon>
        <taxon>Tracheophyta</taxon>
        <taxon>Spermatophyta</taxon>
        <taxon>Magnoliopsida</taxon>
        <taxon>Liliopsida</taxon>
        <taxon>Poales</taxon>
        <taxon>Poaceae</taxon>
        <taxon>BOP clade</taxon>
        <taxon>Oryzoideae</taxon>
        <taxon>Oryzeae</taxon>
        <taxon>Oryzinae</taxon>
        <taxon>Oryza</taxon>
    </lineage>
</organism>
<dbReference type="Gramene" id="OB03G15760.1">
    <property type="protein sequence ID" value="OB03G15760.1"/>
    <property type="gene ID" value="OB03G15760"/>
</dbReference>
<name>J3LKK0_ORYBR</name>
<reference evidence="1" key="2">
    <citation type="submission" date="2013-04" db="UniProtKB">
        <authorList>
            <consortium name="EnsemblPlants"/>
        </authorList>
    </citation>
    <scope>IDENTIFICATION</scope>
</reference>
<evidence type="ECO:0000313" key="2">
    <source>
        <dbReference type="Proteomes" id="UP000006038"/>
    </source>
</evidence>